<protein>
    <submittedName>
        <fullName evidence="18">Polysaccharide biosynthesis/export family protein</fullName>
    </submittedName>
</protein>
<dbReference type="InterPro" id="IPR003715">
    <property type="entry name" value="Poly_export_N"/>
</dbReference>
<dbReference type="PANTHER" id="PTHR33619:SF3">
    <property type="entry name" value="POLYSACCHARIDE EXPORT PROTEIN GFCE-RELATED"/>
    <property type="match status" value="1"/>
</dbReference>
<evidence type="ECO:0000256" key="9">
    <source>
        <dbReference type="ARBA" id="ARBA00023065"/>
    </source>
</evidence>
<evidence type="ECO:0000256" key="15">
    <source>
        <dbReference type="SAM" id="SignalP"/>
    </source>
</evidence>
<keyword evidence="5" id="KW-0762">Sugar transport</keyword>
<evidence type="ECO:0000313" key="18">
    <source>
        <dbReference type="EMBL" id="MFD1107090.1"/>
    </source>
</evidence>
<evidence type="ECO:0000256" key="2">
    <source>
        <dbReference type="ARBA" id="ARBA00009450"/>
    </source>
</evidence>
<evidence type="ECO:0000256" key="12">
    <source>
        <dbReference type="ARBA" id="ARBA00023139"/>
    </source>
</evidence>
<dbReference type="Pfam" id="PF02563">
    <property type="entry name" value="Poly_export"/>
    <property type="match status" value="1"/>
</dbReference>
<comment type="subcellular location">
    <subcellularLocation>
        <location evidence="1">Cell outer membrane</location>
        <topology evidence="1">Multi-pass membrane protein</topology>
    </subcellularLocation>
</comment>
<accession>A0ABW3P6A5</accession>
<evidence type="ECO:0000256" key="14">
    <source>
        <dbReference type="ARBA" id="ARBA00023288"/>
    </source>
</evidence>
<comment type="caution">
    <text evidence="18">The sequence shown here is derived from an EMBL/GenBank/DDBJ whole genome shotgun (WGS) entry which is preliminary data.</text>
</comment>
<evidence type="ECO:0000256" key="13">
    <source>
        <dbReference type="ARBA" id="ARBA00023237"/>
    </source>
</evidence>
<feature type="domain" description="Polysaccharide export protein N-terminal" evidence="16">
    <location>
        <begin position="39"/>
        <end position="111"/>
    </location>
</feature>
<sequence length="190" mass="20448">MRLPALTAAFLLGLSACAGTPTGLVEAGERYQPANDGVEQYRLAAGDKVKLNIFNEPTLSGEFAVSTDGNLSLPLIGEIPANGKTVTEVAAMVQNALGSGYLRDPKVSLEVSAYRPFFVLGEVKMPGQFPYANSMTALNAIALAQGFSPRAQRSTVYIRRAGSEKEEAYRLTPDLRVMPGDTIRIGERYF</sequence>
<evidence type="ECO:0000313" key="19">
    <source>
        <dbReference type="Proteomes" id="UP001597203"/>
    </source>
</evidence>
<evidence type="ECO:0000256" key="11">
    <source>
        <dbReference type="ARBA" id="ARBA00023136"/>
    </source>
</evidence>
<evidence type="ECO:0000256" key="7">
    <source>
        <dbReference type="ARBA" id="ARBA00022729"/>
    </source>
</evidence>
<keyword evidence="13" id="KW-0998">Cell outer membrane</keyword>
<dbReference type="EMBL" id="JBHTLS010000134">
    <property type="protein sequence ID" value="MFD1107090.1"/>
    <property type="molecule type" value="Genomic_DNA"/>
</dbReference>
<dbReference type="Gene3D" id="3.30.1950.10">
    <property type="entry name" value="wza like domain"/>
    <property type="match status" value="1"/>
</dbReference>
<feature type="signal peptide" evidence="15">
    <location>
        <begin position="1"/>
        <end position="18"/>
    </location>
</feature>
<gene>
    <name evidence="18" type="ORF">ACFQ24_19675</name>
</gene>
<feature type="domain" description="SLBB" evidence="17">
    <location>
        <begin position="117"/>
        <end position="164"/>
    </location>
</feature>
<evidence type="ECO:0000256" key="1">
    <source>
        <dbReference type="ARBA" id="ARBA00004571"/>
    </source>
</evidence>
<keyword evidence="10" id="KW-0626">Porin</keyword>
<dbReference type="PANTHER" id="PTHR33619">
    <property type="entry name" value="POLYSACCHARIDE EXPORT PROTEIN GFCE-RELATED"/>
    <property type="match status" value="1"/>
</dbReference>
<comment type="similarity">
    <text evidence="2">Belongs to the BexD/CtrA/VexA family.</text>
</comment>
<evidence type="ECO:0000256" key="5">
    <source>
        <dbReference type="ARBA" id="ARBA00022597"/>
    </source>
</evidence>
<evidence type="ECO:0000259" key="17">
    <source>
        <dbReference type="Pfam" id="PF22461"/>
    </source>
</evidence>
<dbReference type="InterPro" id="IPR049712">
    <property type="entry name" value="Poly_export"/>
</dbReference>
<dbReference type="Gene3D" id="3.10.560.10">
    <property type="entry name" value="Outer membrane lipoprotein wza domain like"/>
    <property type="match status" value="1"/>
</dbReference>
<dbReference type="RefSeq" id="WP_380914328.1">
    <property type="nucleotide sequence ID" value="NZ_JBHTLS010000134.1"/>
</dbReference>
<reference evidence="19" key="1">
    <citation type="journal article" date="2019" name="Int. J. Syst. Evol. Microbiol.">
        <title>The Global Catalogue of Microorganisms (GCM) 10K type strain sequencing project: providing services to taxonomists for standard genome sequencing and annotation.</title>
        <authorList>
            <consortium name="The Broad Institute Genomics Platform"/>
            <consortium name="The Broad Institute Genome Sequencing Center for Infectious Disease"/>
            <person name="Wu L."/>
            <person name="Ma J."/>
        </authorList>
    </citation>
    <scope>NUCLEOTIDE SEQUENCE [LARGE SCALE GENOMIC DNA]</scope>
    <source>
        <strain evidence="19">CCUG 54329</strain>
    </source>
</reference>
<evidence type="ECO:0000256" key="3">
    <source>
        <dbReference type="ARBA" id="ARBA00022448"/>
    </source>
</evidence>
<keyword evidence="11" id="KW-0472">Membrane</keyword>
<keyword evidence="14" id="KW-0449">Lipoprotein</keyword>
<evidence type="ECO:0000256" key="8">
    <source>
        <dbReference type="ARBA" id="ARBA00023047"/>
    </source>
</evidence>
<evidence type="ECO:0000256" key="6">
    <source>
        <dbReference type="ARBA" id="ARBA00022692"/>
    </source>
</evidence>
<keyword evidence="3" id="KW-0813">Transport</keyword>
<organism evidence="18 19">
    <name type="scientific">Sphingobium olei</name>
    <dbReference type="NCBI Taxonomy" id="420955"/>
    <lineage>
        <taxon>Bacteria</taxon>
        <taxon>Pseudomonadati</taxon>
        <taxon>Pseudomonadota</taxon>
        <taxon>Alphaproteobacteria</taxon>
        <taxon>Sphingomonadales</taxon>
        <taxon>Sphingomonadaceae</taxon>
        <taxon>Sphingobium</taxon>
    </lineage>
</organism>
<evidence type="ECO:0000256" key="4">
    <source>
        <dbReference type="ARBA" id="ARBA00022452"/>
    </source>
</evidence>
<dbReference type="Pfam" id="PF22461">
    <property type="entry name" value="SLBB_2"/>
    <property type="match status" value="1"/>
</dbReference>
<evidence type="ECO:0000259" key="16">
    <source>
        <dbReference type="Pfam" id="PF02563"/>
    </source>
</evidence>
<evidence type="ECO:0000256" key="10">
    <source>
        <dbReference type="ARBA" id="ARBA00023114"/>
    </source>
</evidence>
<proteinExistence type="inferred from homology"/>
<keyword evidence="19" id="KW-1185">Reference proteome</keyword>
<keyword evidence="6" id="KW-0812">Transmembrane</keyword>
<feature type="chain" id="PRO_5045654486" evidence="15">
    <location>
        <begin position="19"/>
        <end position="190"/>
    </location>
</feature>
<keyword evidence="9" id="KW-0406">Ion transport</keyword>
<dbReference type="InterPro" id="IPR054765">
    <property type="entry name" value="SLBB_dom"/>
</dbReference>
<keyword evidence="8" id="KW-0625">Polysaccharide transport</keyword>
<keyword evidence="4" id="KW-1134">Transmembrane beta strand</keyword>
<name>A0ABW3P6A5_9SPHN</name>
<dbReference type="PROSITE" id="PS51257">
    <property type="entry name" value="PROKAR_LIPOPROTEIN"/>
    <property type="match status" value="1"/>
</dbReference>
<keyword evidence="7 15" id="KW-0732">Signal</keyword>
<dbReference type="Proteomes" id="UP001597203">
    <property type="component" value="Unassembled WGS sequence"/>
</dbReference>
<keyword evidence="12" id="KW-0564">Palmitate</keyword>